<dbReference type="EMBL" id="OD567049">
    <property type="protein sequence ID" value="CAD7445040.1"/>
    <property type="molecule type" value="Genomic_DNA"/>
</dbReference>
<organism evidence="3">
    <name type="scientific">Timema bartmani</name>
    <dbReference type="NCBI Taxonomy" id="61472"/>
    <lineage>
        <taxon>Eukaryota</taxon>
        <taxon>Metazoa</taxon>
        <taxon>Ecdysozoa</taxon>
        <taxon>Arthropoda</taxon>
        <taxon>Hexapoda</taxon>
        <taxon>Insecta</taxon>
        <taxon>Pterygota</taxon>
        <taxon>Neoptera</taxon>
        <taxon>Polyneoptera</taxon>
        <taxon>Phasmatodea</taxon>
        <taxon>Timematodea</taxon>
        <taxon>Timematoidea</taxon>
        <taxon>Timematidae</taxon>
        <taxon>Timema</taxon>
    </lineage>
</organism>
<reference evidence="3" key="1">
    <citation type="submission" date="2020-11" db="EMBL/GenBank/DDBJ databases">
        <authorList>
            <person name="Tran Van P."/>
        </authorList>
    </citation>
    <scope>NUCLEOTIDE SEQUENCE</scope>
</reference>
<feature type="domain" description="Centrosomal CEP44" evidence="2">
    <location>
        <begin position="12"/>
        <end position="86"/>
    </location>
</feature>
<dbReference type="Pfam" id="PF15007">
    <property type="entry name" value="CEP44"/>
    <property type="match status" value="1"/>
</dbReference>
<proteinExistence type="predicted"/>
<feature type="region of interest" description="Disordered" evidence="1">
    <location>
        <begin position="100"/>
        <end position="120"/>
    </location>
</feature>
<evidence type="ECO:0000313" key="3">
    <source>
        <dbReference type="EMBL" id="CAD7445040.1"/>
    </source>
</evidence>
<evidence type="ECO:0000256" key="1">
    <source>
        <dbReference type="SAM" id="MobiDB-lite"/>
    </source>
</evidence>
<protein>
    <recommendedName>
        <fullName evidence="2">Centrosomal CEP44 domain-containing protein</fullName>
    </recommendedName>
</protein>
<dbReference type="InterPro" id="IPR029157">
    <property type="entry name" value="CEP44_CC"/>
</dbReference>
<evidence type="ECO:0000259" key="2">
    <source>
        <dbReference type="Pfam" id="PF15007"/>
    </source>
</evidence>
<name>A0A7R9F120_9NEOP</name>
<accession>A0A7R9F120</accession>
<dbReference type="AlphaFoldDB" id="A0A7R9F120"/>
<sequence length="176" mass="19033">MGNPLLNGRDVTVSSGDPWLYVMLYQHLFFEHSALVASTIARGVSPDMFRQGAAGNKRNALTVIFQILRNVFKYNPPLTTQQFSTTDKYSKIKDVNPHLRGGRVENHLGKATPSSPDRDMNLDLPVLGSLALHETSTLANYATEAGDRGTGSLQGNLVDDALGESSVSASRAPFDG</sequence>
<gene>
    <name evidence="3" type="ORF">TBIB3V08_LOCUS7403</name>
</gene>